<proteinExistence type="predicted"/>
<evidence type="ECO:0000313" key="2">
    <source>
        <dbReference type="EMBL" id="AHF16746.1"/>
    </source>
</evidence>
<dbReference type="Proteomes" id="UP000003586">
    <property type="component" value="Chromosome"/>
</dbReference>
<evidence type="ECO:0000313" key="3">
    <source>
        <dbReference type="Proteomes" id="UP000003586"/>
    </source>
</evidence>
<evidence type="ECO:0000259" key="1">
    <source>
        <dbReference type="Pfam" id="PF12697"/>
    </source>
</evidence>
<dbReference type="STRING" id="929713.NIASO_19330"/>
<dbReference type="InterPro" id="IPR050266">
    <property type="entry name" value="AB_hydrolase_sf"/>
</dbReference>
<dbReference type="PANTHER" id="PTHR43798">
    <property type="entry name" value="MONOACYLGLYCEROL LIPASE"/>
    <property type="match status" value="1"/>
</dbReference>
<dbReference type="GO" id="GO:0016787">
    <property type="term" value="F:hydrolase activity"/>
    <property type="evidence" value="ECO:0007669"/>
    <property type="project" value="UniProtKB-KW"/>
</dbReference>
<keyword evidence="2" id="KW-0378">Hydrolase</keyword>
<dbReference type="HOGENOM" id="CLU_020336_50_4_10"/>
<dbReference type="RefSeq" id="WP_008588320.1">
    <property type="nucleotide sequence ID" value="NZ_CP007035.1"/>
</dbReference>
<feature type="domain" description="AB hydrolase-1" evidence="1">
    <location>
        <begin position="24"/>
        <end position="254"/>
    </location>
</feature>
<organism evidence="2 3">
    <name type="scientific">Niabella soli DSM 19437</name>
    <dbReference type="NCBI Taxonomy" id="929713"/>
    <lineage>
        <taxon>Bacteria</taxon>
        <taxon>Pseudomonadati</taxon>
        <taxon>Bacteroidota</taxon>
        <taxon>Chitinophagia</taxon>
        <taxon>Chitinophagales</taxon>
        <taxon>Chitinophagaceae</taxon>
        <taxon>Niabella</taxon>
    </lineage>
</organism>
<dbReference type="InterPro" id="IPR029058">
    <property type="entry name" value="AB_hydrolase_fold"/>
</dbReference>
<sequence length="265" mass="29141">MEKKTITIDNKLISYKTEGAGLPVVLLHGFGEDGTVWENQAAYLRRNYQVIIPDIPGSGDSELTADVSMEGIADTVQLILDEEELDSVVLIGHSMGGYATMAFVEKYPHLLDGFGLFHSTAAADTEAKKETRRKGIAFIEKNGARAFLETTIPNLFSDTTKEQNPGLIPSFTESLPHFSKAALKAYYEAMIARPEHIDLFSKTELPVLFIIGEKDNVISFEDILKQASMPRISHINVLHQSGHMGMLEEPAAANAAIEAFLMSLK</sequence>
<dbReference type="InterPro" id="IPR000073">
    <property type="entry name" value="AB_hydrolase_1"/>
</dbReference>
<dbReference type="PRINTS" id="PR00111">
    <property type="entry name" value="ABHYDROLASE"/>
</dbReference>
<name>W0F5Y3_9BACT</name>
<reference evidence="2 3" key="1">
    <citation type="submission" date="2013-12" db="EMBL/GenBank/DDBJ databases">
        <authorList>
            <consortium name="DOE Joint Genome Institute"/>
            <person name="Eisen J."/>
            <person name="Huntemann M."/>
            <person name="Han J."/>
            <person name="Chen A."/>
            <person name="Kyrpides N."/>
            <person name="Mavromatis K."/>
            <person name="Markowitz V."/>
            <person name="Palaniappan K."/>
            <person name="Ivanova N."/>
            <person name="Schaumberg A."/>
            <person name="Pati A."/>
            <person name="Liolios K."/>
            <person name="Nordberg H.P."/>
            <person name="Cantor M.N."/>
            <person name="Hua S.X."/>
            <person name="Woyke T."/>
        </authorList>
    </citation>
    <scope>NUCLEOTIDE SEQUENCE [LARGE SCALE GENOMIC DNA]</scope>
    <source>
        <strain evidence="3">DSM 19437</strain>
    </source>
</reference>
<keyword evidence="3" id="KW-1185">Reference proteome</keyword>
<dbReference type="AlphaFoldDB" id="W0F5Y3"/>
<protein>
    <submittedName>
        <fullName evidence="2">Alpha/beta hydrolase</fullName>
    </submittedName>
</protein>
<dbReference type="Gene3D" id="3.40.50.1820">
    <property type="entry name" value="alpha/beta hydrolase"/>
    <property type="match status" value="1"/>
</dbReference>
<dbReference type="EMBL" id="CP007035">
    <property type="protein sequence ID" value="AHF16746.1"/>
    <property type="molecule type" value="Genomic_DNA"/>
</dbReference>
<dbReference type="Pfam" id="PF12697">
    <property type="entry name" value="Abhydrolase_6"/>
    <property type="match status" value="1"/>
</dbReference>
<dbReference type="SUPFAM" id="SSF53474">
    <property type="entry name" value="alpha/beta-Hydrolases"/>
    <property type="match status" value="1"/>
</dbReference>
<dbReference type="OrthoDB" id="252464at2"/>
<dbReference type="eggNOG" id="COG2267">
    <property type="taxonomic scope" value="Bacteria"/>
</dbReference>
<accession>W0F5Y3</accession>
<dbReference type="KEGG" id="nso:NIASO_19330"/>
<gene>
    <name evidence="2" type="ORF">NIASO_19330</name>
</gene>